<organism evidence="2 3">
    <name type="scientific">Collinsella tanakaei</name>
    <dbReference type="NCBI Taxonomy" id="626935"/>
    <lineage>
        <taxon>Bacteria</taxon>
        <taxon>Bacillati</taxon>
        <taxon>Actinomycetota</taxon>
        <taxon>Coriobacteriia</taxon>
        <taxon>Coriobacteriales</taxon>
        <taxon>Coriobacteriaceae</taxon>
        <taxon>Collinsella</taxon>
    </lineage>
</organism>
<dbReference type="InterPro" id="IPR004704">
    <property type="entry name" value="PTS_IID_man"/>
</dbReference>
<dbReference type="InterPro" id="IPR050303">
    <property type="entry name" value="GatZ_KbaZ_carbometab"/>
</dbReference>
<accession>A0A3E4QQZ7</accession>
<dbReference type="AlphaFoldDB" id="A0A3E4QQZ7"/>
<proteinExistence type="predicted"/>
<evidence type="ECO:0000313" key="3">
    <source>
        <dbReference type="Proteomes" id="UP000260943"/>
    </source>
</evidence>
<keyword evidence="1" id="KW-0472">Membrane</keyword>
<reference evidence="2 3" key="1">
    <citation type="submission" date="2018-08" db="EMBL/GenBank/DDBJ databases">
        <title>A genome reference for cultivated species of the human gut microbiota.</title>
        <authorList>
            <person name="Zou Y."/>
            <person name="Xue W."/>
            <person name="Luo G."/>
        </authorList>
    </citation>
    <scope>NUCLEOTIDE SEQUENCE [LARGE SCALE GENOMIC DNA]</scope>
    <source>
        <strain evidence="2 3">TF08-14</strain>
    </source>
</reference>
<dbReference type="GO" id="GO:0005886">
    <property type="term" value="C:plasma membrane"/>
    <property type="evidence" value="ECO:0007669"/>
    <property type="project" value="TreeGrafter"/>
</dbReference>
<dbReference type="GO" id="GO:0009401">
    <property type="term" value="P:phosphoenolpyruvate-dependent sugar phosphotransferase system"/>
    <property type="evidence" value="ECO:0007669"/>
    <property type="project" value="InterPro"/>
</dbReference>
<dbReference type="PANTHER" id="PTHR32502">
    <property type="entry name" value="N-ACETYLGALACTOSAMINE PERMEASE II COMPONENT-RELATED"/>
    <property type="match status" value="1"/>
</dbReference>
<keyword evidence="1" id="KW-0812">Transmembrane</keyword>
<gene>
    <name evidence="2" type="ORF">DXC81_08130</name>
</gene>
<dbReference type="Pfam" id="PF03613">
    <property type="entry name" value="EIID-AGA"/>
    <property type="match status" value="1"/>
</dbReference>
<evidence type="ECO:0000313" key="2">
    <source>
        <dbReference type="EMBL" id="RGL09552.1"/>
    </source>
</evidence>
<dbReference type="PROSITE" id="PS51108">
    <property type="entry name" value="PTS_EIID"/>
    <property type="match status" value="1"/>
</dbReference>
<dbReference type="RefSeq" id="WP_117679953.1">
    <property type="nucleotide sequence ID" value="NZ_QSRJ01000009.1"/>
</dbReference>
<dbReference type="PANTHER" id="PTHR32502:SF23">
    <property type="entry name" value="TRANSPORT PROTEIN, PTS SYSTEM"/>
    <property type="match status" value="1"/>
</dbReference>
<evidence type="ECO:0000256" key="1">
    <source>
        <dbReference type="SAM" id="Phobius"/>
    </source>
</evidence>
<feature type="transmembrane region" description="Helical" evidence="1">
    <location>
        <begin position="230"/>
        <end position="251"/>
    </location>
</feature>
<protein>
    <submittedName>
        <fullName evidence="2">PTS system mannose/fructose/sorbose family transporter subunit IID</fullName>
    </submittedName>
</protein>
<feature type="transmembrane region" description="Helical" evidence="1">
    <location>
        <begin position="258"/>
        <end position="278"/>
    </location>
</feature>
<comment type="caution">
    <text evidence="2">The sequence shown here is derived from an EMBL/GenBank/DDBJ whole genome shotgun (WGS) entry which is preliminary data.</text>
</comment>
<keyword evidence="1" id="KW-1133">Transmembrane helix</keyword>
<dbReference type="EMBL" id="QSRJ01000009">
    <property type="protein sequence ID" value="RGL09552.1"/>
    <property type="molecule type" value="Genomic_DNA"/>
</dbReference>
<dbReference type="Proteomes" id="UP000260943">
    <property type="component" value="Unassembled WGS sequence"/>
</dbReference>
<feature type="transmembrane region" description="Helical" evidence="1">
    <location>
        <begin position="188"/>
        <end position="210"/>
    </location>
</feature>
<feature type="transmembrane region" description="Helical" evidence="1">
    <location>
        <begin position="128"/>
        <end position="153"/>
    </location>
</feature>
<sequence length="279" mass="30216">MSSNQTTNGKLTNKDLTQIYGRYIHLNGMNDYPGQMHAGFTYSIIPALKKIYADNKEKRIDAYQRHMNEYFNVTPYLGGLPLGVVLAMEEQNAVDDDFDTSTITGIKTALMGPLSAIGDTLFHATLRVIATAVVISMASAGNILGPILFMLIFNIPQFICRWWSLKSGYNMGTKLLERAESSGIMEKISYAASVIGLAAIGAMTAFNVNLSCALTIPNAAGGDPTLVQSLFDAVCPKILPLGLVLLCYWLLAKKKVNVIPLLLGLLVVGVILRLLGIIA</sequence>
<name>A0A3E4QQZ7_9ACTN</name>